<dbReference type="SMART" id="SM00421">
    <property type="entry name" value="HTH_LUXR"/>
    <property type="match status" value="1"/>
</dbReference>
<gene>
    <name evidence="4" type="ORF">MSP7336_03275</name>
</gene>
<dbReference type="AlphaFoldDB" id="A0A375Z1G2"/>
<dbReference type="PANTHER" id="PTHR16305:SF28">
    <property type="entry name" value="GUANYLATE CYCLASE DOMAIN-CONTAINING PROTEIN"/>
    <property type="match status" value="1"/>
</dbReference>
<dbReference type="InterPro" id="IPR016032">
    <property type="entry name" value="Sig_transdc_resp-reg_C-effctor"/>
</dbReference>
<dbReference type="GO" id="GO:0003677">
    <property type="term" value="F:DNA binding"/>
    <property type="evidence" value="ECO:0007669"/>
    <property type="project" value="InterPro"/>
</dbReference>
<organism evidence="4 5">
    <name type="scientific">Mycobacterium shimoidei</name>
    <dbReference type="NCBI Taxonomy" id="29313"/>
    <lineage>
        <taxon>Bacteria</taxon>
        <taxon>Bacillati</taxon>
        <taxon>Actinomycetota</taxon>
        <taxon>Actinomycetes</taxon>
        <taxon>Mycobacteriales</taxon>
        <taxon>Mycobacteriaceae</taxon>
        <taxon>Mycobacterium</taxon>
    </lineage>
</organism>
<feature type="domain" description="HTH luxR-type" evidence="3">
    <location>
        <begin position="817"/>
        <end position="882"/>
    </location>
</feature>
<dbReference type="PRINTS" id="PR00038">
    <property type="entry name" value="HTHLUXR"/>
</dbReference>
<dbReference type="GO" id="GO:0004016">
    <property type="term" value="F:adenylate cyclase activity"/>
    <property type="evidence" value="ECO:0007669"/>
    <property type="project" value="TreeGrafter"/>
</dbReference>
<keyword evidence="2" id="KW-0067">ATP-binding</keyword>
<dbReference type="GO" id="GO:0005524">
    <property type="term" value="F:ATP binding"/>
    <property type="evidence" value="ECO:0007669"/>
    <property type="project" value="UniProtKB-KW"/>
</dbReference>
<proteinExistence type="predicted"/>
<keyword evidence="5" id="KW-1185">Reference proteome</keyword>
<dbReference type="SUPFAM" id="SSF48452">
    <property type="entry name" value="TPR-like"/>
    <property type="match status" value="1"/>
</dbReference>
<dbReference type="InterPro" id="IPR000792">
    <property type="entry name" value="Tscrpt_reg_LuxR_C"/>
</dbReference>
<dbReference type="Pfam" id="PF00196">
    <property type="entry name" value="GerE"/>
    <property type="match status" value="1"/>
</dbReference>
<dbReference type="InterPro" id="IPR036388">
    <property type="entry name" value="WH-like_DNA-bd_sf"/>
</dbReference>
<evidence type="ECO:0000313" key="4">
    <source>
        <dbReference type="EMBL" id="SRX95011.1"/>
    </source>
</evidence>
<dbReference type="EMBL" id="UEGW01000001">
    <property type="protein sequence ID" value="SRX95011.1"/>
    <property type="molecule type" value="Genomic_DNA"/>
</dbReference>
<dbReference type="Gene3D" id="3.40.50.300">
    <property type="entry name" value="P-loop containing nucleotide triphosphate hydrolases"/>
    <property type="match status" value="1"/>
</dbReference>
<dbReference type="GO" id="GO:0005737">
    <property type="term" value="C:cytoplasm"/>
    <property type="evidence" value="ECO:0007669"/>
    <property type="project" value="TreeGrafter"/>
</dbReference>
<dbReference type="PROSITE" id="PS00622">
    <property type="entry name" value="HTH_LUXR_1"/>
    <property type="match status" value="1"/>
</dbReference>
<dbReference type="Proteomes" id="UP000252015">
    <property type="component" value="Unassembled WGS sequence"/>
</dbReference>
<dbReference type="SUPFAM" id="SSF46894">
    <property type="entry name" value="C-terminal effector domain of the bipartite response regulators"/>
    <property type="match status" value="1"/>
</dbReference>
<dbReference type="PROSITE" id="PS50043">
    <property type="entry name" value="HTH_LUXR_2"/>
    <property type="match status" value="1"/>
</dbReference>
<dbReference type="Gene3D" id="1.10.10.10">
    <property type="entry name" value="Winged helix-like DNA-binding domain superfamily/Winged helix DNA-binding domain"/>
    <property type="match status" value="1"/>
</dbReference>
<evidence type="ECO:0000259" key="3">
    <source>
        <dbReference type="PROSITE" id="PS50043"/>
    </source>
</evidence>
<dbReference type="GO" id="GO:0006355">
    <property type="term" value="P:regulation of DNA-templated transcription"/>
    <property type="evidence" value="ECO:0007669"/>
    <property type="project" value="InterPro"/>
</dbReference>
<keyword evidence="1" id="KW-0547">Nucleotide-binding</keyword>
<evidence type="ECO:0000256" key="1">
    <source>
        <dbReference type="ARBA" id="ARBA00022741"/>
    </source>
</evidence>
<dbReference type="Pfam" id="PF13191">
    <property type="entry name" value="AAA_16"/>
    <property type="match status" value="1"/>
</dbReference>
<evidence type="ECO:0000256" key="2">
    <source>
        <dbReference type="ARBA" id="ARBA00022840"/>
    </source>
</evidence>
<dbReference type="Gene3D" id="1.25.40.10">
    <property type="entry name" value="Tetratricopeptide repeat domain"/>
    <property type="match status" value="1"/>
</dbReference>
<name>A0A375Z1G2_MYCSH</name>
<dbReference type="PANTHER" id="PTHR16305">
    <property type="entry name" value="TESTICULAR SOLUBLE ADENYLYL CYCLASE"/>
    <property type="match status" value="1"/>
</dbReference>
<dbReference type="SUPFAM" id="SSF52540">
    <property type="entry name" value="P-loop containing nucleoside triphosphate hydrolases"/>
    <property type="match status" value="1"/>
</dbReference>
<accession>A0A375Z1G2</accession>
<dbReference type="CDD" id="cd06170">
    <property type="entry name" value="LuxR_C_like"/>
    <property type="match status" value="1"/>
</dbReference>
<protein>
    <submittedName>
        <fullName evidence="4">Transcriptional regulator [Rhodococcus jostii RHA1]</fullName>
    </submittedName>
</protein>
<dbReference type="InterPro" id="IPR011990">
    <property type="entry name" value="TPR-like_helical_dom_sf"/>
</dbReference>
<reference evidence="4 5" key="1">
    <citation type="submission" date="2018-05" db="EMBL/GenBank/DDBJ databases">
        <authorList>
            <consortium name="IHU Genomes"/>
        </authorList>
    </citation>
    <scope>NUCLEOTIDE SEQUENCE [LARGE SCALE GENOMIC DNA]</scope>
    <source>
        <strain evidence="4 5">P7336</strain>
    </source>
</reference>
<dbReference type="STRING" id="29313.BHQ16_20925"/>
<dbReference type="InterPro" id="IPR027417">
    <property type="entry name" value="P-loop_NTPase"/>
</dbReference>
<sequence length="885" mass="93531">MPRQAGKRGYSPGVISGDPLAGRDSELRNIGRVLRGSGNYSGVIIAGAPGVGKTRLAREVLARAAAAGDRTNWIIGTESARPLPLGAFTALLTDSITDPVPNVQRLIKTFVAQQRQGRVLVGVDDAHLLDGLSAHVVHQLAQTRGPRLVVTVRTGAEEPDAVTALWKDGLLTRLDLEPLSAEATRALIEASVGGPVDARSAERFWTLTDGNALFLRQLIADQLAAGRMRQVAGVWMWDGDVAVSQNLSDMVARQLGRVTPGVARVVDTLSQCEPLSVTVLCDVVSRADLEAAEQMHLVTVERVDGDRLARLAHPLIGELRRATAGEMHLSKVRGRLAQRLGQETDRDMRATVRRALLTLESDLPPDPDLYLTAARCAMTLLDPESADRFAAAAAACGAPDAAPMRGMSLVMRGLGQQAEEVLQELCESDRPDKHRWSTVRAANLVWMLGRPAEAAAILDGLTGQAETPADRDARLAVQACVDAVFGRCALAEQNARAALDSETLSDFHAMMASVALVMAMGALGHVDDLTVVAEQAINRAITAFESSPTRFWFGAVYARACRLTGRIDEGVQSAKRIAESARDVPGFAYANLAFLVGHAHLVRGDVGKAVGLLREARAGIEKHGATTGLRPASCFGLAEAYAKLGQPDAAEEALAEARRAVPPDYLFMQTALSLAIGWTLAAKGLIGDAVAEVSNAAREAHDRGQPTHELACIQAAAQWGDASAAGRACELADALALPLANTVARHANALADSDGEGLLAAASGYRAIGDRAAAADAAAQAAAVLLSSQHRQRGLYAAAVARELSDECGGLCTPALRSAVGLPLSGRQREVIELVVAGLTNREIAERLMMSVRTVEGHVYRACQRVGVNNRDELGSVVRAGLAQP</sequence>
<evidence type="ECO:0000313" key="5">
    <source>
        <dbReference type="Proteomes" id="UP000252015"/>
    </source>
</evidence>
<dbReference type="InterPro" id="IPR041664">
    <property type="entry name" value="AAA_16"/>
</dbReference>